<dbReference type="AlphaFoldDB" id="A0A061EAH3"/>
<gene>
    <name evidence="1" type="ORF">TCM_007855</name>
</gene>
<proteinExistence type="predicted"/>
<dbReference type="Proteomes" id="UP000026915">
    <property type="component" value="Chromosome 2"/>
</dbReference>
<evidence type="ECO:0000313" key="1">
    <source>
        <dbReference type="EMBL" id="EOX99258.1"/>
    </source>
</evidence>
<dbReference type="EMBL" id="CM001880">
    <property type="protein sequence ID" value="EOX99258.1"/>
    <property type="molecule type" value="Genomic_DNA"/>
</dbReference>
<reference evidence="1 2" key="1">
    <citation type="journal article" date="2013" name="Genome Biol.">
        <title>The genome sequence of the most widely cultivated cacao type and its use to identify candidate genes regulating pod color.</title>
        <authorList>
            <person name="Motamayor J.C."/>
            <person name="Mockaitis K."/>
            <person name="Schmutz J."/>
            <person name="Haiminen N."/>
            <person name="Iii D.L."/>
            <person name="Cornejo O."/>
            <person name="Findley S.D."/>
            <person name="Zheng P."/>
            <person name="Utro F."/>
            <person name="Royaert S."/>
            <person name="Saski C."/>
            <person name="Jenkins J."/>
            <person name="Podicheti R."/>
            <person name="Zhao M."/>
            <person name="Scheffler B.E."/>
            <person name="Stack J.C."/>
            <person name="Feltus F.A."/>
            <person name="Mustiga G.M."/>
            <person name="Amores F."/>
            <person name="Phillips W."/>
            <person name="Marelli J.P."/>
            <person name="May G.D."/>
            <person name="Shapiro H."/>
            <person name="Ma J."/>
            <person name="Bustamante C.D."/>
            <person name="Schnell R.J."/>
            <person name="Main D."/>
            <person name="Gilbert D."/>
            <person name="Parida L."/>
            <person name="Kuhn D.N."/>
        </authorList>
    </citation>
    <scope>NUCLEOTIDE SEQUENCE [LARGE SCALE GENOMIC DNA]</scope>
    <source>
        <strain evidence="2">cv. Matina 1-6</strain>
    </source>
</reference>
<name>A0A061EAH3_THECC</name>
<dbReference type="HOGENOM" id="CLU_2563008_0_0_1"/>
<keyword evidence="2" id="KW-1185">Reference proteome</keyword>
<evidence type="ECO:0000313" key="2">
    <source>
        <dbReference type="Proteomes" id="UP000026915"/>
    </source>
</evidence>
<dbReference type="InParanoid" id="A0A061EAH3"/>
<sequence>MAIPTDFMEHLPRYEGGRTVPFPVHDTLDIILEEKAKIILNLFSKDVGVSTYVRAKSLKLGDKSIFRAEENAGNQGRSLLIG</sequence>
<protein>
    <submittedName>
        <fullName evidence="1">Uncharacterized protein</fullName>
    </submittedName>
</protein>
<dbReference type="Gramene" id="EOX99258">
    <property type="protein sequence ID" value="EOX99258"/>
    <property type="gene ID" value="TCM_007855"/>
</dbReference>
<organism evidence="1 2">
    <name type="scientific">Theobroma cacao</name>
    <name type="common">Cacao</name>
    <name type="synonym">Cocoa</name>
    <dbReference type="NCBI Taxonomy" id="3641"/>
    <lineage>
        <taxon>Eukaryota</taxon>
        <taxon>Viridiplantae</taxon>
        <taxon>Streptophyta</taxon>
        <taxon>Embryophyta</taxon>
        <taxon>Tracheophyta</taxon>
        <taxon>Spermatophyta</taxon>
        <taxon>Magnoliopsida</taxon>
        <taxon>eudicotyledons</taxon>
        <taxon>Gunneridae</taxon>
        <taxon>Pentapetalae</taxon>
        <taxon>rosids</taxon>
        <taxon>malvids</taxon>
        <taxon>Malvales</taxon>
        <taxon>Malvaceae</taxon>
        <taxon>Byttnerioideae</taxon>
        <taxon>Theobroma</taxon>
    </lineage>
</organism>
<accession>A0A061EAH3</accession>